<feature type="region of interest" description="Disordered" evidence="1">
    <location>
        <begin position="1"/>
        <end position="21"/>
    </location>
</feature>
<dbReference type="InParanoid" id="A0A4W3H6B1"/>
<dbReference type="STRING" id="7868.ENSCMIP00000011271"/>
<dbReference type="GO" id="GO:0005783">
    <property type="term" value="C:endoplasmic reticulum"/>
    <property type="evidence" value="ECO:0007669"/>
    <property type="project" value="TreeGrafter"/>
</dbReference>
<accession>A0A4W3H6B1</accession>
<organism evidence="2 3">
    <name type="scientific">Callorhinchus milii</name>
    <name type="common">Ghost shark</name>
    <dbReference type="NCBI Taxonomy" id="7868"/>
    <lineage>
        <taxon>Eukaryota</taxon>
        <taxon>Metazoa</taxon>
        <taxon>Chordata</taxon>
        <taxon>Craniata</taxon>
        <taxon>Vertebrata</taxon>
        <taxon>Chondrichthyes</taxon>
        <taxon>Holocephali</taxon>
        <taxon>Chimaeriformes</taxon>
        <taxon>Callorhinchidae</taxon>
        <taxon>Callorhinchus</taxon>
    </lineage>
</organism>
<dbReference type="AlphaFoldDB" id="A0A4W3H6B1"/>
<dbReference type="InterPro" id="IPR039575">
    <property type="entry name" value="P3H"/>
</dbReference>
<evidence type="ECO:0000313" key="3">
    <source>
        <dbReference type="Proteomes" id="UP000314986"/>
    </source>
</evidence>
<reference evidence="2" key="5">
    <citation type="submission" date="2025-09" db="UniProtKB">
        <authorList>
            <consortium name="Ensembl"/>
        </authorList>
    </citation>
    <scope>IDENTIFICATION</scope>
</reference>
<dbReference type="PANTHER" id="PTHR14049">
    <property type="entry name" value="LEPRECAN 1"/>
    <property type="match status" value="1"/>
</dbReference>
<dbReference type="GeneTree" id="ENSGT00940000159593"/>
<dbReference type="Proteomes" id="UP000314986">
    <property type="component" value="Unassembled WGS sequence"/>
</dbReference>
<reference evidence="2" key="4">
    <citation type="submission" date="2025-08" db="UniProtKB">
        <authorList>
            <consortium name="Ensembl"/>
        </authorList>
    </citation>
    <scope>IDENTIFICATION</scope>
</reference>
<dbReference type="GO" id="GO:0032963">
    <property type="term" value="P:collagen metabolic process"/>
    <property type="evidence" value="ECO:0007669"/>
    <property type="project" value="InterPro"/>
</dbReference>
<evidence type="ECO:0000313" key="2">
    <source>
        <dbReference type="Ensembl" id="ENSCMIP00000011271.1"/>
    </source>
</evidence>
<dbReference type="PANTHER" id="PTHR14049:SF1">
    <property type="entry name" value="PROLYL 3-HYDROXYLASE 2"/>
    <property type="match status" value="1"/>
</dbReference>
<proteinExistence type="predicted"/>
<reference evidence="3" key="3">
    <citation type="journal article" date="2014" name="Nature">
        <title>Elephant shark genome provides unique insights into gnathostome evolution.</title>
        <authorList>
            <consortium name="International Elephant Shark Genome Sequencing Consortium"/>
            <person name="Venkatesh B."/>
            <person name="Lee A.P."/>
            <person name="Ravi V."/>
            <person name="Maurya A.K."/>
            <person name="Lian M.M."/>
            <person name="Swann J.B."/>
            <person name="Ohta Y."/>
            <person name="Flajnik M.F."/>
            <person name="Sutoh Y."/>
            <person name="Kasahara M."/>
            <person name="Hoon S."/>
            <person name="Gangu V."/>
            <person name="Roy S.W."/>
            <person name="Irimia M."/>
            <person name="Korzh V."/>
            <person name="Kondrychyn I."/>
            <person name="Lim Z.W."/>
            <person name="Tay B.H."/>
            <person name="Tohari S."/>
            <person name="Kong K.W."/>
            <person name="Ho S."/>
            <person name="Lorente-Galdos B."/>
            <person name="Quilez J."/>
            <person name="Marques-Bonet T."/>
            <person name="Raney B.J."/>
            <person name="Ingham P.W."/>
            <person name="Tay A."/>
            <person name="Hillier L.W."/>
            <person name="Minx P."/>
            <person name="Boehm T."/>
            <person name="Wilson R.K."/>
            <person name="Brenner S."/>
            <person name="Warren W.C."/>
        </authorList>
    </citation>
    <scope>NUCLEOTIDE SEQUENCE [LARGE SCALE GENOMIC DNA]</scope>
</reference>
<reference evidence="3" key="2">
    <citation type="journal article" date="2007" name="PLoS Biol.">
        <title>Survey sequencing and comparative analysis of the elephant shark (Callorhinchus milii) genome.</title>
        <authorList>
            <person name="Venkatesh B."/>
            <person name="Kirkness E.F."/>
            <person name="Loh Y.H."/>
            <person name="Halpern A.L."/>
            <person name="Lee A.P."/>
            <person name="Johnson J."/>
            <person name="Dandona N."/>
            <person name="Viswanathan L.D."/>
            <person name="Tay A."/>
            <person name="Venter J.C."/>
            <person name="Strausberg R.L."/>
            <person name="Brenner S."/>
        </authorList>
    </citation>
    <scope>NUCLEOTIDE SEQUENCE [LARGE SCALE GENOMIC DNA]</scope>
</reference>
<protein>
    <submittedName>
        <fullName evidence="2">Uncharacterized protein</fullName>
    </submittedName>
</protein>
<dbReference type="GO" id="GO:0019797">
    <property type="term" value="F:procollagen-proline 3-dioxygenase activity"/>
    <property type="evidence" value="ECO:0007669"/>
    <property type="project" value="TreeGrafter"/>
</dbReference>
<reference evidence="3" key="1">
    <citation type="journal article" date="2006" name="Science">
        <title>Ancient noncoding elements conserved in the human genome.</title>
        <authorList>
            <person name="Venkatesh B."/>
            <person name="Kirkness E.F."/>
            <person name="Loh Y.H."/>
            <person name="Halpern A.L."/>
            <person name="Lee A.P."/>
            <person name="Johnson J."/>
            <person name="Dandona N."/>
            <person name="Viswanathan L.D."/>
            <person name="Tay A."/>
            <person name="Venter J.C."/>
            <person name="Strausberg R.L."/>
            <person name="Brenner S."/>
        </authorList>
    </citation>
    <scope>NUCLEOTIDE SEQUENCE [LARGE SCALE GENOMIC DNA]</scope>
</reference>
<keyword evidence="3" id="KW-1185">Reference proteome</keyword>
<evidence type="ECO:0000256" key="1">
    <source>
        <dbReference type="SAM" id="MobiDB-lite"/>
    </source>
</evidence>
<dbReference type="Ensembl" id="ENSCMIT00000011551.1">
    <property type="protein sequence ID" value="ENSCMIP00000011271.1"/>
    <property type="gene ID" value="ENSCMIG00000005863.1"/>
</dbReference>
<name>A0A4W3H6B1_CALMI</name>
<sequence>MITMPGDGYRGKTSPHTPNERFEGATVLKALTYGYEGRIPLLGARLFYDASEKARKIVQSYFMLNSTLYFSYTHLVCRSAIAGQPRTHTPPP</sequence>